<comment type="similarity">
    <text evidence="1">Belongs to the SMP-30/CGR1 family.</text>
</comment>
<evidence type="ECO:0000259" key="4">
    <source>
        <dbReference type="Pfam" id="PF08450"/>
    </source>
</evidence>
<evidence type="ECO:0000313" key="5">
    <source>
        <dbReference type="EMBL" id="GIQ79515.1"/>
    </source>
</evidence>
<comment type="caution">
    <text evidence="5">The sequence shown here is derived from an EMBL/GenBank/DDBJ whole genome shotgun (WGS) entry which is preliminary data.</text>
</comment>
<evidence type="ECO:0000256" key="2">
    <source>
        <dbReference type="PIRSR" id="PIRSR605511-1"/>
    </source>
</evidence>
<dbReference type="Gene3D" id="2.120.10.30">
    <property type="entry name" value="TolB, C-terminal domain"/>
    <property type="match status" value="1"/>
</dbReference>
<organism evidence="5 6">
    <name type="scientific">Kipferlia bialata</name>
    <dbReference type="NCBI Taxonomy" id="797122"/>
    <lineage>
        <taxon>Eukaryota</taxon>
        <taxon>Metamonada</taxon>
        <taxon>Carpediemonas-like organisms</taxon>
        <taxon>Kipferlia</taxon>
    </lineage>
</organism>
<protein>
    <submittedName>
        <fullName evidence="5">Senescence marker protein-30</fullName>
    </submittedName>
</protein>
<dbReference type="GO" id="GO:0005509">
    <property type="term" value="F:calcium ion binding"/>
    <property type="evidence" value="ECO:0007669"/>
    <property type="project" value="TreeGrafter"/>
</dbReference>
<dbReference type="GO" id="GO:0004341">
    <property type="term" value="F:gluconolactonase activity"/>
    <property type="evidence" value="ECO:0007669"/>
    <property type="project" value="TreeGrafter"/>
</dbReference>
<dbReference type="InterPro" id="IPR013658">
    <property type="entry name" value="SGL"/>
</dbReference>
<dbReference type="AlphaFoldDB" id="A0A9K3GEH9"/>
<dbReference type="PANTHER" id="PTHR10907">
    <property type="entry name" value="REGUCALCIN"/>
    <property type="match status" value="1"/>
</dbReference>
<keyword evidence="3" id="KW-0479">Metal-binding</keyword>
<feature type="active site" description="Proton donor/acceptor" evidence="2">
    <location>
        <position position="183"/>
    </location>
</feature>
<keyword evidence="3" id="KW-0862">Zinc</keyword>
<comment type="cofactor">
    <cofactor evidence="3">
        <name>Zn(2+)</name>
        <dbReference type="ChEBI" id="CHEBI:29105"/>
    </cofactor>
    <text evidence="3">Binds 1 divalent metal cation per subunit.</text>
</comment>
<dbReference type="Pfam" id="PF08450">
    <property type="entry name" value="SGL"/>
    <property type="match status" value="1"/>
</dbReference>
<sequence>MLYWVDIPACKVCRCAPGSPVEVWPVRQECGCIAPQEGGGLVLGMRDGVYTAREWGGDLALVAPFPGDTSRVRCNDGKADPAGRFWAGTYCEVKDVPCAALYSLGVGESSLKVHHSGFFTSNGLAWSPDGNTVYWADTSNHRVVAWDWDSETNTLGTQRVLRQFEGKPQWWVPGMPGYGGRPDGAVVDTDGHYWVAMYEGGCVLKLCPITGQTLETHSVPALCPTMPCLGPADADGHSTLYVTTVSKGRSQDERLVLPLSGCVLAKQVKARGLPVNFCSGL</sequence>
<proteinExistence type="inferred from homology"/>
<dbReference type="Proteomes" id="UP000265618">
    <property type="component" value="Unassembled WGS sequence"/>
</dbReference>
<feature type="binding site" evidence="3">
    <location>
        <position position="183"/>
    </location>
    <ligand>
        <name>a divalent metal cation</name>
        <dbReference type="ChEBI" id="CHEBI:60240"/>
    </ligand>
</feature>
<reference evidence="5 6" key="1">
    <citation type="journal article" date="2018" name="PLoS ONE">
        <title>The draft genome of Kipferlia bialata reveals reductive genome evolution in fornicate parasites.</title>
        <authorList>
            <person name="Tanifuji G."/>
            <person name="Takabayashi S."/>
            <person name="Kume K."/>
            <person name="Takagi M."/>
            <person name="Nakayama T."/>
            <person name="Kamikawa R."/>
            <person name="Inagaki Y."/>
            <person name="Hashimoto T."/>
        </authorList>
    </citation>
    <scope>NUCLEOTIDE SEQUENCE [LARGE SCALE GENOMIC DNA]</scope>
    <source>
        <strain evidence="5">NY0173</strain>
    </source>
</reference>
<dbReference type="GO" id="GO:0019853">
    <property type="term" value="P:L-ascorbic acid biosynthetic process"/>
    <property type="evidence" value="ECO:0007669"/>
    <property type="project" value="TreeGrafter"/>
</dbReference>
<dbReference type="EMBL" id="BDIP01000018">
    <property type="protein sequence ID" value="GIQ79515.1"/>
    <property type="molecule type" value="Genomic_DNA"/>
</dbReference>
<feature type="binding site" evidence="3">
    <location>
        <position position="75"/>
    </location>
    <ligand>
        <name>substrate</name>
    </ligand>
</feature>
<dbReference type="PANTHER" id="PTHR10907:SF47">
    <property type="entry name" value="REGUCALCIN"/>
    <property type="match status" value="1"/>
</dbReference>
<feature type="binding site" evidence="3">
    <location>
        <position position="122"/>
    </location>
    <ligand>
        <name>a divalent metal cation</name>
        <dbReference type="ChEBI" id="CHEBI:60240"/>
    </ligand>
</feature>
<evidence type="ECO:0000256" key="3">
    <source>
        <dbReference type="PIRSR" id="PIRSR605511-2"/>
    </source>
</evidence>
<gene>
    <name evidence="5" type="ORF">KIPB_000167</name>
</gene>
<feature type="domain" description="SMP-30/Gluconolactonase/LRE-like region" evidence="4">
    <location>
        <begin position="2"/>
        <end position="245"/>
    </location>
</feature>
<name>A0A9K3GEH9_9EUKA</name>
<dbReference type="PRINTS" id="PR01790">
    <property type="entry name" value="SMP30FAMILY"/>
</dbReference>
<dbReference type="OrthoDB" id="423498at2759"/>
<dbReference type="InterPro" id="IPR005511">
    <property type="entry name" value="SMP-30"/>
</dbReference>
<keyword evidence="6" id="KW-1185">Reference proteome</keyword>
<dbReference type="SUPFAM" id="SSF63829">
    <property type="entry name" value="Calcium-dependent phosphotriesterase"/>
    <property type="match status" value="1"/>
</dbReference>
<evidence type="ECO:0000313" key="6">
    <source>
        <dbReference type="Proteomes" id="UP000265618"/>
    </source>
</evidence>
<dbReference type="InterPro" id="IPR011042">
    <property type="entry name" value="6-blade_b-propeller_TolB-like"/>
</dbReference>
<accession>A0A9K3GEH9</accession>
<feature type="binding site" evidence="3">
    <location>
        <position position="73"/>
    </location>
    <ligand>
        <name>substrate</name>
    </ligand>
</feature>
<evidence type="ECO:0000256" key="1">
    <source>
        <dbReference type="ARBA" id="ARBA00008853"/>
    </source>
</evidence>